<name>A0A562K2L9_9BACI</name>
<feature type="signal peptide" evidence="1">
    <location>
        <begin position="1"/>
        <end position="36"/>
    </location>
</feature>
<evidence type="ECO:0000313" key="3">
    <source>
        <dbReference type="Proteomes" id="UP000318667"/>
    </source>
</evidence>
<protein>
    <submittedName>
        <fullName evidence="2">Uncharacterized protein</fullName>
    </submittedName>
</protein>
<dbReference type="Proteomes" id="UP000318667">
    <property type="component" value="Unassembled WGS sequence"/>
</dbReference>
<keyword evidence="3" id="KW-1185">Reference proteome</keyword>
<evidence type="ECO:0000256" key="1">
    <source>
        <dbReference type="SAM" id="SignalP"/>
    </source>
</evidence>
<keyword evidence="1" id="KW-0732">Signal</keyword>
<feature type="chain" id="PRO_5038525891" evidence="1">
    <location>
        <begin position="37"/>
        <end position="76"/>
    </location>
</feature>
<sequence length="76" mass="8706">MFGIYFFKRQRLKWLFCLKMSFITVMRAVLSSQLFAKVLHPHMKAVLSSQLLAKGLHPHDEGLLELSIAFKNPSSA</sequence>
<proteinExistence type="predicted"/>
<organism evidence="2 3">
    <name type="scientific">Cytobacillus oceanisediminis</name>
    <dbReference type="NCBI Taxonomy" id="665099"/>
    <lineage>
        <taxon>Bacteria</taxon>
        <taxon>Bacillati</taxon>
        <taxon>Bacillota</taxon>
        <taxon>Bacilli</taxon>
        <taxon>Bacillales</taxon>
        <taxon>Bacillaceae</taxon>
        <taxon>Cytobacillus</taxon>
    </lineage>
</organism>
<accession>A0A562K2L9</accession>
<dbReference type="AlphaFoldDB" id="A0A562K2L9"/>
<evidence type="ECO:0000313" key="2">
    <source>
        <dbReference type="EMBL" id="TWH89668.1"/>
    </source>
</evidence>
<reference evidence="2 3" key="1">
    <citation type="journal article" date="2015" name="Stand. Genomic Sci.">
        <title>Genomic Encyclopedia of Bacterial and Archaeal Type Strains, Phase III: the genomes of soil and plant-associated and newly described type strains.</title>
        <authorList>
            <person name="Whitman W.B."/>
            <person name="Woyke T."/>
            <person name="Klenk H.P."/>
            <person name="Zhou Y."/>
            <person name="Lilburn T.G."/>
            <person name="Beck B.J."/>
            <person name="De Vos P."/>
            <person name="Vandamme P."/>
            <person name="Eisen J.A."/>
            <person name="Garrity G."/>
            <person name="Hugenholtz P."/>
            <person name="Kyrpides N.C."/>
        </authorList>
    </citation>
    <scope>NUCLEOTIDE SEQUENCE [LARGE SCALE GENOMIC DNA]</scope>
    <source>
        <strain evidence="2 3">CGMCC 1.10115</strain>
    </source>
</reference>
<gene>
    <name evidence="2" type="ORF">IQ19_00910</name>
</gene>
<dbReference type="EMBL" id="VLKI01000002">
    <property type="protein sequence ID" value="TWH89668.1"/>
    <property type="molecule type" value="Genomic_DNA"/>
</dbReference>
<comment type="caution">
    <text evidence="2">The sequence shown here is derived from an EMBL/GenBank/DDBJ whole genome shotgun (WGS) entry which is preliminary data.</text>
</comment>